<reference evidence="3" key="3">
    <citation type="submission" date="2020-02" db="EMBL/GenBank/DDBJ databases">
        <authorList>
            <person name="Matsumoto Y."/>
            <person name="Motooka D."/>
            <person name="Nakamura S."/>
        </authorList>
    </citation>
    <scope>NUCLEOTIDE SEQUENCE</scope>
    <source>
        <strain evidence="3">JCM 16367</strain>
    </source>
</reference>
<evidence type="ECO:0000313" key="4">
    <source>
        <dbReference type="EMBL" id="ORB13698.1"/>
    </source>
</evidence>
<evidence type="ECO:0000256" key="1">
    <source>
        <dbReference type="SAM" id="MobiDB-lite"/>
    </source>
</evidence>
<gene>
    <name evidence="4" type="ORF">BST37_12835</name>
    <name evidence="3" type="ORF">MNVI_16690</name>
</gene>
<dbReference type="Pfam" id="PF01464">
    <property type="entry name" value="SLT"/>
    <property type="match status" value="1"/>
</dbReference>
<dbReference type="InterPro" id="IPR023346">
    <property type="entry name" value="Lysozyme-like_dom_sf"/>
</dbReference>
<feature type="region of interest" description="Disordered" evidence="1">
    <location>
        <begin position="212"/>
        <end position="234"/>
    </location>
</feature>
<dbReference type="RefSeq" id="WP_083088168.1">
    <property type="nucleotide sequence ID" value="NZ_AP022583.1"/>
</dbReference>
<evidence type="ECO:0000313" key="6">
    <source>
        <dbReference type="Proteomes" id="UP000466894"/>
    </source>
</evidence>
<dbReference type="Proteomes" id="UP000192374">
    <property type="component" value="Unassembled WGS sequence"/>
</dbReference>
<protein>
    <recommendedName>
        <fullName evidence="2">Transglycosylase SLT domain-containing protein</fullName>
    </recommendedName>
</protein>
<dbReference type="EMBL" id="AP022583">
    <property type="protein sequence ID" value="BBY06351.1"/>
    <property type="molecule type" value="Genomic_DNA"/>
</dbReference>
<dbReference type="KEGG" id="mnv:MNVI_16690"/>
<evidence type="ECO:0000313" key="5">
    <source>
        <dbReference type="Proteomes" id="UP000192374"/>
    </source>
</evidence>
<dbReference type="OrthoDB" id="4629613at2"/>
<reference evidence="4 5" key="1">
    <citation type="submission" date="2017-02" db="EMBL/GenBank/DDBJ databases">
        <title>The new phylogeny of genus Mycobacterium.</title>
        <authorList>
            <person name="Tortoli E."/>
            <person name="Trovato A."/>
            <person name="Cirillo D.M."/>
        </authorList>
    </citation>
    <scope>NUCLEOTIDE SEQUENCE [LARGE SCALE GENOMIC DNA]</scope>
    <source>
        <strain evidence="4 5">DSM 45145</strain>
    </source>
</reference>
<dbReference type="SUPFAM" id="SSF53955">
    <property type="entry name" value="Lysozyme-like"/>
    <property type="match status" value="1"/>
</dbReference>
<dbReference type="AlphaFoldDB" id="A0A7I7PCK8"/>
<reference evidence="3 6" key="2">
    <citation type="journal article" date="2019" name="Emerg. Microbes Infect.">
        <title>Comprehensive subspecies identification of 175 nontuberculous mycobacteria species based on 7547 genomic profiles.</title>
        <authorList>
            <person name="Matsumoto Y."/>
            <person name="Kinjo T."/>
            <person name="Motooka D."/>
            <person name="Nabeya D."/>
            <person name="Jung N."/>
            <person name="Uechi K."/>
            <person name="Horii T."/>
            <person name="Iida T."/>
            <person name="Fujita J."/>
            <person name="Nakamura S."/>
        </authorList>
    </citation>
    <scope>NUCLEOTIDE SEQUENCE [LARGE SCALE GENOMIC DNA]</scope>
    <source>
        <strain evidence="3 6">JCM 16367</strain>
    </source>
</reference>
<evidence type="ECO:0000313" key="3">
    <source>
        <dbReference type="EMBL" id="BBY06351.1"/>
    </source>
</evidence>
<dbReference type="Gene3D" id="1.10.530.10">
    <property type="match status" value="1"/>
</dbReference>
<feature type="domain" description="Transglycosylase SLT" evidence="2">
    <location>
        <begin position="205"/>
        <end position="285"/>
    </location>
</feature>
<keyword evidence="5" id="KW-1185">Reference proteome</keyword>
<dbReference type="EMBL" id="MVIC01000022">
    <property type="protein sequence ID" value="ORB13698.1"/>
    <property type="molecule type" value="Genomic_DNA"/>
</dbReference>
<dbReference type="InterPro" id="IPR008258">
    <property type="entry name" value="Transglycosylase_SLT_dom_1"/>
</dbReference>
<dbReference type="Proteomes" id="UP000466894">
    <property type="component" value="Chromosome"/>
</dbReference>
<evidence type="ECO:0000259" key="2">
    <source>
        <dbReference type="Pfam" id="PF01464"/>
    </source>
</evidence>
<organism evidence="3 6">
    <name type="scientific">Mycobacterium noviomagense</name>
    <dbReference type="NCBI Taxonomy" id="459858"/>
    <lineage>
        <taxon>Bacteria</taxon>
        <taxon>Bacillati</taxon>
        <taxon>Actinomycetota</taxon>
        <taxon>Actinomycetes</taxon>
        <taxon>Mycobacteriales</taxon>
        <taxon>Mycobacteriaceae</taxon>
        <taxon>Mycobacterium</taxon>
    </lineage>
</organism>
<sequence>MTADPLVRHALELLSRGHDLYGGSHTHVDLQTPEGLREQRLPAGARSALPQTFRMADVLRRSAAQDAELATVLADAHADHIRGRRATRAVLEDAHGDAMPAADTPLGRREALRRMAARLQMQRHHIRRSRHGALLLSRRLRRLGYLSHTEASRRTSQAAAIPLSAVRYQRSFPAGHIRARIAEALDHMGITDPAARRNWLRGYETLIARESGGRPSAVASEPATAAGPRQSDGHALGYARGITQTIPATFARYHQPGTSTNIYDPVANICASMNYVMHRYGVAANGENLVALVQQADARRPPRGY</sequence>
<proteinExistence type="predicted"/>
<name>A0A7I7PCK8_9MYCO</name>
<accession>A0A7I7PCK8</accession>